<gene>
    <name evidence="2" type="ORF">COT42_07155</name>
</gene>
<feature type="region of interest" description="Disordered" evidence="1">
    <location>
        <begin position="1"/>
        <end position="25"/>
    </location>
</feature>
<evidence type="ECO:0000313" key="3">
    <source>
        <dbReference type="Proteomes" id="UP000231343"/>
    </source>
</evidence>
<accession>A0A2H0XUS2</accession>
<dbReference type="Proteomes" id="UP000231343">
    <property type="component" value="Unassembled WGS sequence"/>
</dbReference>
<dbReference type="AlphaFoldDB" id="A0A2H0XUS2"/>
<reference evidence="2 3" key="1">
    <citation type="submission" date="2017-09" db="EMBL/GenBank/DDBJ databases">
        <title>Depth-based differentiation of microbial function through sediment-hosted aquifers and enrichment of novel symbionts in the deep terrestrial subsurface.</title>
        <authorList>
            <person name="Probst A.J."/>
            <person name="Ladd B."/>
            <person name="Jarett J.K."/>
            <person name="Geller-Mcgrath D.E."/>
            <person name="Sieber C.M."/>
            <person name="Emerson J.B."/>
            <person name="Anantharaman K."/>
            <person name="Thomas B.C."/>
            <person name="Malmstrom R."/>
            <person name="Stieglmeier M."/>
            <person name="Klingl A."/>
            <person name="Woyke T."/>
            <person name="Ryan C.M."/>
            <person name="Banfield J.F."/>
        </authorList>
    </citation>
    <scope>NUCLEOTIDE SEQUENCE [LARGE SCALE GENOMIC DNA]</scope>
    <source>
        <strain evidence="2">CG08_land_8_20_14_0_20_45_16</strain>
    </source>
</reference>
<organism evidence="2 3">
    <name type="scientific">Candidatus Saganbacteria bacterium CG08_land_8_20_14_0_20_45_16</name>
    <dbReference type="NCBI Taxonomy" id="2014293"/>
    <lineage>
        <taxon>Bacteria</taxon>
        <taxon>Bacillati</taxon>
        <taxon>Saganbacteria</taxon>
    </lineage>
</organism>
<proteinExistence type="predicted"/>
<comment type="caution">
    <text evidence="2">The sequence shown here is derived from an EMBL/GenBank/DDBJ whole genome shotgun (WGS) entry which is preliminary data.</text>
</comment>
<dbReference type="EMBL" id="PEYM01000120">
    <property type="protein sequence ID" value="PIS28704.1"/>
    <property type="molecule type" value="Genomic_DNA"/>
</dbReference>
<sequence length="130" mass="13830">MGDLSQNIGNIGGVRPTQRSEGTQAGVYLSSDQIEDYKARIRQVQTSPAERFTEIPATLGRLNPDAAAQDPTPINRQIIQEAAQAPDPSNSTAGIEQLAGNLQVIYALLPQARPLARQAAAEQRLVGGKA</sequence>
<evidence type="ECO:0000313" key="2">
    <source>
        <dbReference type="EMBL" id="PIS28704.1"/>
    </source>
</evidence>
<name>A0A2H0XUS2_UNCSA</name>
<evidence type="ECO:0000256" key="1">
    <source>
        <dbReference type="SAM" id="MobiDB-lite"/>
    </source>
</evidence>
<protein>
    <submittedName>
        <fullName evidence="2">Uncharacterized protein</fullName>
    </submittedName>
</protein>